<evidence type="ECO:0000313" key="8">
    <source>
        <dbReference type="Proteomes" id="UP000241107"/>
    </source>
</evidence>
<evidence type="ECO:0000256" key="1">
    <source>
        <dbReference type="ARBA" id="ARBA00004308"/>
    </source>
</evidence>
<dbReference type="STRING" id="418784.A0A2P7YQD5"/>
<dbReference type="Gene3D" id="3.30.450.60">
    <property type="match status" value="1"/>
</dbReference>
<dbReference type="InterPro" id="IPR043532">
    <property type="entry name" value="AP2_Mu_N"/>
</dbReference>
<dbReference type="PANTHER" id="PTHR10529">
    <property type="entry name" value="AP COMPLEX SUBUNIT MU"/>
    <property type="match status" value="1"/>
</dbReference>
<dbReference type="AlphaFoldDB" id="A0A2P7YQD5"/>
<dbReference type="GO" id="GO:0006886">
    <property type="term" value="P:intracellular protein transport"/>
    <property type="evidence" value="ECO:0007669"/>
    <property type="project" value="UniProtKB-UniRule"/>
</dbReference>
<feature type="domain" description="MHD" evidence="6">
    <location>
        <begin position="196"/>
        <end position="447"/>
    </location>
</feature>
<dbReference type="Pfam" id="PF00928">
    <property type="entry name" value="Adap_comp_sub"/>
    <property type="match status" value="1"/>
</dbReference>
<reference evidence="7 8" key="1">
    <citation type="submission" date="2018-03" db="EMBL/GenBank/DDBJ databases">
        <title>Candida pseudohaemulonii genome assembly and annotation.</title>
        <authorList>
            <person name="Munoz J.F."/>
            <person name="Gade L.G."/>
            <person name="Chow N.A."/>
            <person name="Litvintseva A.P."/>
            <person name="Loparev V.N."/>
            <person name="Cuomo C.A."/>
        </authorList>
    </citation>
    <scope>NUCLEOTIDE SEQUENCE [LARGE SCALE GENOMIC DNA]</scope>
    <source>
        <strain evidence="7 8">B12108</strain>
    </source>
</reference>
<dbReference type="CDD" id="cd14836">
    <property type="entry name" value="AP2_Mu_N"/>
    <property type="match status" value="1"/>
</dbReference>
<protein>
    <recommendedName>
        <fullName evidence="6">MHD domain-containing protein</fullName>
    </recommendedName>
</protein>
<dbReference type="VEuPathDB" id="FungiDB:C7M61_002722"/>
<sequence>MISAVFIFNAKGDVVMARLLKDGVRQLVLDVFRIQVINQTSRAGTSKDVRSPVLTLGSTSFLHTRVGTMWLVAVTRLNQDLLAVFEFLFTFAALLKHFFLKDPLAPLKEDAVTGNFCSIYEMLGEMLPFGYPTNMEPTYLALVIPGLPQQKTGFDFHASLLKPGNDKAEKAAATAMDHSYDSRMVLWREPGIKYRRNEIFLNVDEKVHVTLDSHGRCLRSYIDGEITLKTHLLGMPVCRFGFADERSDSGLLDKISLDDFKFHKCVDLAKYDTDQVIRFVPPDGAFQLMLYHVSNKFMLPFKVIPKTSIQGDKMTIRISLRSTYESTIAASGVTLTIPTPKDVVKNNITCSNGKAKYNPAESSISWKFNKIYGELEHSFTAELRLSEDDEFSQKHAVAKSPLNLEFSMDMYSASGLLVKFLKVVEKNNYRTVKWIKYTTTAGSYEIRP</sequence>
<keyword evidence="2 5" id="KW-0813">Transport</keyword>
<name>A0A2P7YQD5_9ASCO</name>
<evidence type="ECO:0000256" key="5">
    <source>
        <dbReference type="PIRNR" id="PIRNR005992"/>
    </source>
</evidence>
<dbReference type="Proteomes" id="UP000241107">
    <property type="component" value="Unassembled WGS sequence"/>
</dbReference>
<dbReference type="SUPFAM" id="SSF49447">
    <property type="entry name" value="Second domain of Mu2 adaptin subunit (ap50) of ap2 adaptor"/>
    <property type="match status" value="1"/>
</dbReference>
<gene>
    <name evidence="7" type="ORF">C7M61_002722</name>
</gene>
<dbReference type="PROSITE" id="PS51072">
    <property type="entry name" value="MHD"/>
    <property type="match status" value="1"/>
</dbReference>
<dbReference type="EMBL" id="PYFQ01000006">
    <property type="protein sequence ID" value="PSK38170.1"/>
    <property type="molecule type" value="Genomic_DNA"/>
</dbReference>
<dbReference type="GO" id="GO:0030122">
    <property type="term" value="C:AP-2 adaptor complex"/>
    <property type="evidence" value="ECO:0007669"/>
    <property type="project" value="EnsemblFungi"/>
</dbReference>
<evidence type="ECO:0000256" key="3">
    <source>
        <dbReference type="ARBA" id="ARBA00022927"/>
    </source>
</evidence>
<dbReference type="GeneID" id="36566111"/>
<evidence type="ECO:0000256" key="4">
    <source>
        <dbReference type="ARBA" id="ARBA00023136"/>
    </source>
</evidence>
<dbReference type="Gene3D" id="2.60.40.1170">
    <property type="entry name" value="Mu homology domain, subdomain B"/>
    <property type="match status" value="2"/>
</dbReference>
<dbReference type="OrthoDB" id="10259133at2759"/>
<keyword evidence="8" id="KW-1185">Reference proteome</keyword>
<dbReference type="SUPFAM" id="SSF64356">
    <property type="entry name" value="SNARE-like"/>
    <property type="match status" value="1"/>
</dbReference>
<dbReference type="FunFam" id="3.30.450.60:FF:000002">
    <property type="entry name" value="AP-2 complex subunit mu, putative"/>
    <property type="match status" value="1"/>
</dbReference>
<dbReference type="RefSeq" id="XP_024713495.1">
    <property type="nucleotide sequence ID" value="XM_024858089.1"/>
</dbReference>
<comment type="caution">
    <text evidence="7">The sequence shown here is derived from an EMBL/GenBank/DDBJ whole genome shotgun (WGS) entry which is preliminary data.</text>
</comment>
<keyword evidence="3 5" id="KW-0653">Protein transport</keyword>
<dbReference type="InterPro" id="IPR050431">
    <property type="entry name" value="Adaptor_comp_med_subunit"/>
</dbReference>
<evidence type="ECO:0000256" key="2">
    <source>
        <dbReference type="ARBA" id="ARBA00022448"/>
    </source>
</evidence>
<organism evidence="7 8">
    <name type="scientific">Candidozyma pseudohaemuli</name>
    <dbReference type="NCBI Taxonomy" id="418784"/>
    <lineage>
        <taxon>Eukaryota</taxon>
        <taxon>Fungi</taxon>
        <taxon>Dikarya</taxon>
        <taxon>Ascomycota</taxon>
        <taxon>Saccharomycotina</taxon>
        <taxon>Pichiomycetes</taxon>
        <taxon>Metschnikowiaceae</taxon>
        <taxon>Candidozyma</taxon>
    </lineage>
</organism>
<evidence type="ECO:0000313" key="7">
    <source>
        <dbReference type="EMBL" id="PSK38170.1"/>
    </source>
</evidence>
<proteinExistence type="inferred from homology"/>
<dbReference type="InterPro" id="IPR011012">
    <property type="entry name" value="Longin-like_dom_sf"/>
</dbReference>
<comment type="subcellular location">
    <subcellularLocation>
        <location evidence="1">Endomembrane system</location>
    </subcellularLocation>
</comment>
<accession>A0A2P7YQD5</accession>
<dbReference type="InterPro" id="IPR001392">
    <property type="entry name" value="Clathrin_mu"/>
</dbReference>
<comment type="similarity">
    <text evidence="5">Belongs to the adaptor complexes medium subunit family.</text>
</comment>
<dbReference type="GO" id="GO:0016192">
    <property type="term" value="P:vesicle-mediated transport"/>
    <property type="evidence" value="ECO:0007669"/>
    <property type="project" value="InterPro"/>
</dbReference>
<dbReference type="InterPro" id="IPR028565">
    <property type="entry name" value="MHD"/>
</dbReference>
<keyword evidence="4" id="KW-0472">Membrane</keyword>
<evidence type="ECO:0000259" key="6">
    <source>
        <dbReference type="PROSITE" id="PS51072"/>
    </source>
</evidence>
<dbReference type="PRINTS" id="PR00314">
    <property type="entry name" value="CLATHRINADPT"/>
</dbReference>
<dbReference type="PIRSF" id="PIRSF005992">
    <property type="entry name" value="Clathrin_mu"/>
    <property type="match status" value="1"/>
</dbReference>
<dbReference type="InterPro" id="IPR036168">
    <property type="entry name" value="AP2_Mu_C_sf"/>
</dbReference>